<feature type="repeat" description="PPR" evidence="2">
    <location>
        <begin position="545"/>
        <end position="579"/>
    </location>
</feature>
<proteinExistence type="predicted"/>
<feature type="region of interest" description="Disordered" evidence="3">
    <location>
        <begin position="27"/>
        <end position="50"/>
    </location>
</feature>
<feature type="repeat" description="PPR" evidence="2">
    <location>
        <begin position="207"/>
        <end position="241"/>
    </location>
</feature>
<evidence type="ECO:0000256" key="3">
    <source>
        <dbReference type="SAM" id="MobiDB-lite"/>
    </source>
</evidence>
<dbReference type="PROSITE" id="PS51375">
    <property type="entry name" value="PPR"/>
    <property type="match status" value="4"/>
</dbReference>
<evidence type="ECO:0000259" key="4">
    <source>
        <dbReference type="Pfam" id="PF14432"/>
    </source>
</evidence>
<evidence type="ECO:0000256" key="1">
    <source>
        <dbReference type="ARBA" id="ARBA00022737"/>
    </source>
</evidence>
<reference evidence="5" key="2">
    <citation type="submission" date="2023-06" db="EMBL/GenBank/DDBJ databases">
        <authorList>
            <person name="Ma L."/>
            <person name="Liu K.-W."/>
            <person name="Li Z."/>
            <person name="Hsiao Y.-Y."/>
            <person name="Qi Y."/>
            <person name="Fu T."/>
            <person name="Tang G."/>
            <person name="Zhang D."/>
            <person name="Sun W.-H."/>
            <person name="Liu D.-K."/>
            <person name="Li Y."/>
            <person name="Chen G.-Z."/>
            <person name="Liu X.-D."/>
            <person name="Liao X.-Y."/>
            <person name="Jiang Y.-T."/>
            <person name="Yu X."/>
            <person name="Hao Y."/>
            <person name="Huang J."/>
            <person name="Zhao X.-W."/>
            <person name="Ke S."/>
            <person name="Chen Y.-Y."/>
            <person name="Wu W.-L."/>
            <person name="Hsu J.-L."/>
            <person name="Lin Y.-F."/>
            <person name="Huang M.-D."/>
            <person name="Li C.-Y."/>
            <person name="Huang L."/>
            <person name="Wang Z.-W."/>
            <person name="Zhao X."/>
            <person name="Zhong W.-Y."/>
            <person name="Peng D.-H."/>
            <person name="Ahmad S."/>
            <person name="Lan S."/>
            <person name="Zhang J.-S."/>
            <person name="Tsai W.-C."/>
            <person name="Van De Peer Y."/>
            <person name="Liu Z.-J."/>
        </authorList>
    </citation>
    <scope>NUCLEOTIDE SEQUENCE</scope>
    <source>
        <strain evidence="5">SCP</strain>
        <tissue evidence="5">Leaves</tissue>
    </source>
</reference>
<reference evidence="5" key="1">
    <citation type="journal article" date="2023" name="Nat. Commun.">
        <title>Diploid and tetraploid genomes of Acorus and the evolution of monocots.</title>
        <authorList>
            <person name="Ma L."/>
            <person name="Liu K.W."/>
            <person name="Li Z."/>
            <person name="Hsiao Y.Y."/>
            <person name="Qi Y."/>
            <person name="Fu T."/>
            <person name="Tang G.D."/>
            <person name="Zhang D."/>
            <person name="Sun W.H."/>
            <person name="Liu D.K."/>
            <person name="Li Y."/>
            <person name="Chen G.Z."/>
            <person name="Liu X.D."/>
            <person name="Liao X.Y."/>
            <person name="Jiang Y.T."/>
            <person name="Yu X."/>
            <person name="Hao Y."/>
            <person name="Huang J."/>
            <person name="Zhao X.W."/>
            <person name="Ke S."/>
            <person name="Chen Y.Y."/>
            <person name="Wu W.L."/>
            <person name="Hsu J.L."/>
            <person name="Lin Y.F."/>
            <person name="Huang M.D."/>
            <person name="Li C.Y."/>
            <person name="Huang L."/>
            <person name="Wang Z.W."/>
            <person name="Zhao X."/>
            <person name="Zhong W.Y."/>
            <person name="Peng D.H."/>
            <person name="Ahmad S."/>
            <person name="Lan S."/>
            <person name="Zhang J.S."/>
            <person name="Tsai W.C."/>
            <person name="Van de Peer Y."/>
            <person name="Liu Z.J."/>
        </authorList>
    </citation>
    <scope>NUCLEOTIDE SEQUENCE</scope>
    <source>
        <strain evidence="5">SCP</strain>
    </source>
</reference>
<evidence type="ECO:0000256" key="2">
    <source>
        <dbReference type="PROSITE-ProRule" id="PRU00708"/>
    </source>
</evidence>
<feature type="compositionally biased region" description="Low complexity" evidence="3">
    <location>
        <begin position="37"/>
        <end position="50"/>
    </location>
</feature>
<gene>
    <name evidence="5" type="ORF">QJS04_geneDACA009473</name>
</gene>
<dbReference type="Pfam" id="PF01535">
    <property type="entry name" value="PPR"/>
    <property type="match status" value="5"/>
</dbReference>
<dbReference type="InterPro" id="IPR046848">
    <property type="entry name" value="E_motif"/>
</dbReference>
<dbReference type="InterPro" id="IPR002885">
    <property type="entry name" value="PPR_rpt"/>
</dbReference>
<feature type="repeat" description="PPR" evidence="2">
    <location>
        <begin position="338"/>
        <end position="372"/>
    </location>
</feature>
<dbReference type="InterPro" id="IPR032867">
    <property type="entry name" value="DYW_dom"/>
</dbReference>
<sequence>MASPASAAPPFPKYPHLLLPLSTPRHHLPLRHHQNDASTPPTTTTAPSSLRRLRDPRLARAHHALLSKSGALDDTHLFNSLLSAYAHLCPLSETVTLFHAMPSPPDVASYSVLVSAYAKADRAADAADLFERMRRSGVAVNSFVLVAALTASVRCRDHRLASQVHALATKTGLDSRVHVSNAVMAAHAKCGLFEDMKNMFDGMRERDVASYNTVISALASEARYETAFSLFDEMQFVGLCADPFTLSSLLSAAATDNSDAAESLHAHAVKTGLDEDLSVANALIGFYSRSGCVDGVVDLFNRMPVMDAFSWAGLVAVHMESGSVESAIDAFDRAPEKNCVSRNALLRGFVKNGEGLRALEMFHRIVEDGSEISDFTLTIVAGACSLYADKRTSEQVHAFATKVSAFGTDSHVDAALLDMCARCGRIDDARAMFSMWAHDEGRSIVWTSLATAYARDGLPEEALSGFLTMWASEEDVSADEVAVSAALGVCGTLGCEEIGRQIHGQAIKSGVFANVGAGNAVLGMYSKCFNVEDTIKAFNSMTQRDVVSWNTLIGALVLHRRGDDAMCAWGRMEKAGVSADEITCDSIISAFKHASRKSIDACGRLFSSMQSHYGIEPDSSHYGSYIRALAHLNRFKEAEELIERAPCEPDISVWRALLGSPRLGVRAAQRILAMEPRDARAHVLVANLYAASGRWQCSERAREEMRLKGLRKRPVRSWTVVRGAVHAFYARDRAHELARDVYGGLDVLIKECVRAGYEPDTGFVLHEAEEYQKRDFLYYHSAKLALACGVLYGPPGRPVRVVKNVRVCGDCHAFFGCVSAVTGRVVLLRDSTGVHCFEGGQCSCGGCW</sequence>
<evidence type="ECO:0000313" key="6">
    <source>
        <dbReference type="Proteomes" id="UP001179952"/>
    </source>
</evidence>
<dbReference type="PANTHER" id="PTHR47926">
    <property type="entry name" value="PENTATRICOPEPTIDE REPEAT-CONTAINING PROTEIN"/>
    <property type="match status" value="1"/>
</dbReference>
<feature type="domain" description="DYW" evidence="4">
    <location>
        <begin position="756"/>
        <end position="848"/>
    </location>
</feature>
<dbReference type="GO" id="GO:0008270">
    <property type="term" value="F:zinc ion binding"/>
    <property type="evidence" value="ECO:0007669"/>
    <property type="project" value="InterPro"/>
</dbReference>
<dbReference type="GO" id="GO:0099402">
    <property type="term" value="P:plant organ development"/>
    <property type="evidence" value="ECO:0007669"/>
    <property type="project" value="UniProtKB-ARBA"/>
</dbReference>
<accession>A0AAV9AIB1</accession>
<dbReference type="EMBL" id="JAUJYN010000009">
    <property type="protein sequence ID" value="KAK1263861.1"/>
    <property type="molecule type" value="Genomic_DNA"/>
</dbReference>
<dbReference type="Proteomes" id="UP001179952">
    <property type="component" value="Unassembled WGS sequence"/>
</dbReference>
<dbReference type="NCBIfam" id="TIGR00756">
    <property type="entry name" value="PPR"/>
    <property type="match status" value="5"/>
</dbReference>
<keyword evidence="6" id="KW-1185">Reference proteome</keyword>
<feature type="repeat" description="PPR" evidence="2">
    <location>
        <begin position="106"/>
        <end position="140"/>
    </location>
</feature>
<name>A0AAV9AIB1_ACOGR</name>
<keyword evidence="1" id="KW-0677">Repeat</keyword>
<comment type="caution">
    <text evidence="5">The sequence shown here is derived from an EMBL/GenBank/DDBJ whole genome shotgun (WGS) entry which is preliminary data.</text>
</comment>
<evidence type="ECO:0000313" key="5">
    <source>
        <dbReference type="EMBL" id="KAK1263861.1"/>
    </source>
</evidence>
<dbReference type="GO" id="GO:0003723">
    <property type="term" value="F:RNA binding"/>
    <property type="evidence" value="ECO:0007669"/>
    <property type="project" value="InterPro"/>
</dbReference>
<dbReference type="SUPFAM" id="SSF48452">
    <property type="entry name" value="TPR-like"/>
    <property type="match status" value="1"/>
</dbReference>
<dbReference type="Pfam" id="PF14432">
    <property type="entry name" value="DYW_deaminase"/>
    <property type="match status" value="1"/>
</dbReference>
<dbReference type="FunFam" id="1.25.40.10:FF:000158">
    <property type="entry name" value="pentatricopeptide repeat-containing protein At2g33680"/>
    <property type="match status" value="1"/>
</dbReference>
<dbReference type="AlphaFoldDB" id="A0AAV9AIB1"/>
<dbReference type="PANTHER" id="PTHR47926:SF512">
    <property type="entry name" value="REPEAT (PPR) SUPERFAMILY PROTEIN, PUTATIVE-RELATED"/>
    <property type="match status" value="1"/>
</dbReference>
<dbReference type="Gene3D" id="1.25.40.10">
    <property type="entry name" value="Tetratricopeptide repeat domain"/>
    <property type="match status" value="6"/>
</dbReference>
<dbReference type="InterPro" id="IPR011990">
    <property type="entry name" value="TPR-like_helical_dom_sf"/>
</dbReference>
<organism evidence="5 6">
    <name type="scientific">Acorus gramineus</name>
    <name type="common">Dwarf sweet flag</name>
    <dbReference type="NCBI Taxonomy" id="55184"/>
    <lineage>
        <taxon>Eukaryota</taxon>
        <taxon>Viridiplantae</taxon>
        <taxon>Streptophyta</taxon>
        <taxon>Embryophyta</taxon>
        <taxon>Tracheophyta</taxon>
        <taxon>Spermatophyta</taxon>
        <taxon>Magnoliopsida</taxon>
        <taxon>Liliopsida</taxon>
        <taxon>Acoraceae</taxon>
        <taxon>Acorus</taxon>
    </lineage>
</organism>
<dbReference type="GO" id="GO:0009451">
    <property type="term" value="P:RNA modification"/>
    <property type="evidence" value="ECO:0007669"/>
    <property type="project" value="InterPro"/>
</dbReference>
<protein>
    <submittedName>
        <fullName evidence="5">Pentatricopeptide repeat-containing protein</fullName>
    </submittedName>
</protein>
<dbReference type="Pfam" id="PF20431">
    <property type="entry name" value="E_motif"/>
    <property type="match status" value="1"/>
</dbReference>
<dbReference type="Pfam" id="PF13041">
    <property type="entry name" value="PPR_2"/>
    <property type="match status" value="2"/>
</dbReference>
<dbReference type="InterPro" id="IPR046960">
    <property type="entry name" value="PPR_At4g14850-like_plant"/>
</dbReference>